<proteinExistence type="predicted"/>
<evidence type="ECO:0000256" key="1">
    <source>
        <dbReference type="SAM" id="MobiDB-lite"/>
    </source>
</evidence>
<feature type="region of interest" description="Disordered" evidence="1">
    <location>
        <begin position="322"/>
        <end position="391"/>
    </location>
</feature>
<protein>
    <submittedName>
        <fullName evidence="2">Uncharacterized protein</fullName>
    </submittedName>
</protein>
<dbReference type="EMBL" id="BQNB010018899">
    <property type="protein sequence ID" value="GJT79440.1"/>
    <property type="molecule type" value="Genomic_DNA"/>
</dbReference>
<dbReference type="Proteomes" id="UP001151760">
    <property type="component" value="Unassembled WGS sequence"/>
</dbReference>
<reference evidence="2" key="1">
    <citation type="journal article" date="2022" name="Int. J. Mol. Sci.">
        <title>Draft Genome of Tanacetum Coccineum: Genomic Comparison of Closely Related Tanacetum-Family Plants.</title>
        <authorList>
            <person name="Yamashiro T."/>
            <person name="Shiraishi A."/>
            <person name="Nakayama K."/>
            <person name="Satake H."/>
        </authorList>
    </citation>
    <scope>NUCLEOTIDE SEQUENCE</scope>
</reference>
<gene>
    <name evidence="2" type="ORF">Tco_1053782</name>
</gene>
<accession>A0ABQ5GWH2</accession>
<organism evidence="2 3">
    <name type="scientific">Tanacetum coccineum</name>
    <dbReference type="NCBI Taxonomy" id="301880"/>
    <lineage>
        <taxon>Eukaryota</taxon>
        <taxon>Viridiplantae</taxon>
        <taxon>Streptophyta</taxon>
        <taxon>Embryophyta</taxon>
        <taxon>Tracheophyta</taxon>
        <taxon>Spermatophyta</taxon>
        <taxon>Magnoliopsida</taxon>
        <taxon>eudicotyledons</taxon>
        <taxon>Gunneridae</taxon>
        <taxon>Pentapetalae</taxon>
        <taxon>asterids</taxon>
        <taxon>campanulids</taxon>
        <taxon>Asterales</taxon>
        <taxon>Asteraceae</taxon>
        <taxon>Asteroideae</taxon>
        <taxon>Anthemideae</taxon>
        <taxon>Anthemidinae</taxon>
        <taxon>Tanacetum</taxon>
    </lineage>
</organism>
<feature type="compositionally biased region" description="Polar residues" evidence="1">
    <location>
        <begin position="322"/>
        <end position="331"/>
    </location>
</feature>
<keyword evidence="3" id="KW-1185">Reference proteome</keyword>
<evidence type="ECO:0000313" key="2">
    <source>
        <dbReference type="EMBL" id="GJT79440.1"/>
    </source>
</evidence>
<sequence length="391" mass="45468">MDDPNIIMEEYIRLEEETDRRRGKVYNWETVTYGKICYFDDLDFFKDFENEFLAIVCNDALTSKSDFLTESTINIQHIDEFNLKDETSLYECDEEEQNVLYFNDVFLFNVIYPDDSKSDTDNDNDKINIDQSSWNLSVKPLPDVINTDVGAYAQGSNKLLETSHDKSNKIFKAETFIKELNDNIMTWNHLNKRMSFIFLIKILYVPFGIPFDTKLFYKDGIKLGTVHTTYSLNEYNIFDTGINTVYPGKFPNIPKRIEEDYQYIKDDVPLVSVYTTRNVSVRGMLIPDAFLTAEIRETNDFKEYETVFMKVAILMNQPQQVVSTQGTNRNTPRAHRSPTISANPLEKKKRKQTAGESSSPRKIIKQKKQSTPSIPPPRDDRKRDAIAKQLF</sequence>
<reference evidence="2" key="2">
    <citation type="submission" date="2022-01" db="EMBL/GenBank/DDBJ databases">
        <authorList>
            <person name="Yamashiro T."/>
            <person name="Shiraishi A."/>
            <person name="Satake H."/>
            <person name="Nakayama K."/>
        </authorList>
    </citation>
    <scope>NUCLEOTIDE SEQUENCE</scope>
</reference>
<name>A0ABQ5GWH2_9ASTR</name>
<comment type="caution">
    <text evidence="2">The sequence shown here is derived from an EMBL/GenBank/DDBJ whole genome shotgun (WGS) entry which is preliminary data.</text>
</comment>
<evidence type="ECO:0000313" key="3">
    <source>
        <dbReference type="Proteomes" id="UP001151760"/>
    </source>
</evidence>
<feature type="compositionally biased region" description="Basic and acidic residues" evidence="1">
    <location>
        <begin position="377"/>
        <end position="391"/>
    </location>
</feature>